<feature type="region of interest" description="Disordered" evidence="1">
    <location>
        <begin position="169"/>
        <end position="214"/>
    </location>
</feature>
<sequence length="350" mass="37717">MSATQSLTAAQHLLSAMQAIAQPAPSTATGSVATSIATSGSLALCPNMAAALICPKCGADVLLPDLEKRWYAIICRTHVGWVCNSTIAEAYTVSVSNGLRIWQPDEASACALFLASALKREVRSPSVNLQFINVMVTKKAGDIAQPVILPANIQIEPLFKRVIHHEQVADESEPEEYNNQSPIQPATPQSISPTNSYQSLKRKRQKAKAYQQSGHLQSHNLDNALISSLPIDVSIKCEDLPLASGGHSIPILDSRHQLIGAAIKTIDSPQYRQAIAEATELVQHYAKEANFTLAEKCHKHGGEFGAKATGISFSKGQKEPMRLGGRRQSLMNELIGHPCIEKIAVAQSGF</sequence>
<gene>
    <name evidence="2" type="ORF">VKT23_019867</name>
</gene>
<reference evidence="2 3" key="1">
    <citation type="submission" date="2024-01" db="EMBL/GenBank/DDBJ databases">
        <title>A draft genome for the cacao thread blight pathogen Marasmiellus scandens.</title>
        <authorList>
            <person name="Baruah I.K."/>
            <person name="Leung J."/>
            <person name="Bukari Y."/>
            <person name="Amoako-Attah I."/>
            <person name="Meinhardt L.W."/>
            <person name="Bailey B.A."/>
            <person name="Cohen S.P."/>
        </authorList>
    </citation>
    <scope>NUCLEOTIDE SEQUENCE [LARGE SCALE GENOMIC DNA]</scope>
    <source>
        <strain evidence="2 3">GH-19</strain>
    </source>
</reference>
<evidence type="ECO:0000256" key="1">
    <source>
        <dbReference type="SAM" id="MobiDB-lite"/>
    </source>
</evidence>
<proteinExistence type="predicted"/>
<accession>A0ABR1IP45</accession>
<comment type="caution">
    <text evidence="2">The sequence shown here is derived from an EMBL/GenBank/DDBJ whole genome shotgun (WGS) entry which is preliminary data.</text>
</comment>
<dbReference type="EMBL" id="JBANRG010000112">
    <property type="protein sequence ID" value="KAK7435059.1"/>
    <property type="molecule type" value="Genomic_DNA"/>
</dbReference>
<protein>
    <recommendedName>
        <fullName evidence="4">Transcription factor</fullName>
    </recommendedName>
</protein>
<dbReference type="Proteomes" id="UP001498398">
    <property type="component" value="Unassembled WGS sequence"/>
</dbReference>
<evidence type="ECO:0000313" key="3">
    <source>
        <dbReference type="Proteomes" id="UP001498398"/>
    </source>
</evidence>
<name>A0ABR1IP45_9AGAR</name>
<evidence type="ECO:0000313" key="2">
    <source>
        <dbReference type="EMBL" id="KAK7435059.1"/>
    </source>
</evidence>
<feature type="compositionally biased region" description="Polar residues" evidence="1">
    <location>
        <begin position="177"/>
        <end position="199"/>
    </location>
</feature>
<organism evidence="2 3">
    <name type="scientific">Marasmiellus scandens</name>
    <dbReference type="NCBI Taxonomy" id="2682957"/>
    <lineage>
        <taxon>Eukaryota</taxon>
        <taxon>Fungi</taxon>
        <taxon>Dikarya</taxon>
        <taxon>Basidiomycota</taxon>
        <taxon>Agaricomycotina</taxon>
        <taxon>Agaricomycetes</taxon>
        <taxon>Agaricomycetidae</taxon>
        <taxon>Agaricales</taxon>
        <taxon>Marasmiineae</taxon>
        <taxon>Omphalotaceae</taxon>
        <taxon>Marasmiellus</taxon>
    </lineage>
</organism>
<evidence type="ECO:0008006" key="4">
    <source>
        <dbReference type="Google" id="ProtNLM"/>
    </source>
</evidence>
<keyword evidence="3" id="KW-1185">Reference proteome</keyword>